<protein>
    <submittedName>
        <fullName evidence="2">HAD family hydrolase</fullName>
    </submittedName>
</protein>
<sequence length="250" mass="26311">MGRAEGTVPHSRLRETGPVRTPPLPTVPSRTVLWDVDGTLLLNSTKAGTFYHDAIREVAGVGPAPDEPHAVEHGKTDAQIITERLERWGGDPALFGAVSARMDELSDAYLTDAARRVAAPGVDDALHAVAGAGWTNGLLTGNSRHRARVKLAGAGLDVDAFDWDRSYFGDRFVRRSDLTAAARDDLDGATAVILGDTPADGEAADAVGFPFVAVATGVYSVEDLRATSAVVVVPDLVEGLPLVLEALGRL</sequence>
<dbReference type="EMBL" id="QXTG01000002">
    <property type="protein sequence ID" value="RIX28919.1"/>
    <property type="molecule type" value="Genomic_DNA"/>
</dbReference>
<dbReference type="Gene3D" id="1.10.150.240">
    <property type="entry name" value="Putative phosphatase, domain 2"/>
    <property type="match status" value="1"/>
</dbReference>
<dbReference type="Proteomes" id="UP000265742">
    <property type="component" value="Unassembled WGS sequence"/>
</dbReference>
<accession>A0A3A1TYN5</accession>
<dbReference type="InterPro" id="IPR023198">
    <property type="entry name" value="PGP-like_dom2"/>
</dbReference>
<name>A0A3A1TYN5_9MICO</name>
<dbReference type="SFLD" id="SFLDS00003">
    <property type="entry name" value="Haloacid_Dehalogenase"/>
    <property type="match status" value="1"/>
</dbReference>
<evidence type="ECO:0000313" key="3">
    <source>
        <dbReference type="Proteomes" id="UP000265742"/>
    </source>
</evidence>
<dbReference type="InterPro" id="IPR036412">
    <property type="entry name" value="HAD-like_sf"/>
</dbReference>
<dbReference type="InterPro" id="IPR050155">
    <property type="entry name" value="HAD-like_hydrolase_sf"/>
</dbReference>
<dbReference type="Gene3D" id="3.40.50.1000">
    <property type="entry name" value="HAD superfamily/HAD-like"/>
    <property type="match status" value="1"/>
</dbReference>
<evidence type="ECO:0000256" key="1">
    <source>
        <dbReference type="SAM" id="MobiDB-lite"/>
    </source>
</evidence>
<dbReference type="InterPro" id="IPR023214">
    <property type="entry name" value="HAD_sf"/>
</dbReference>
<dbReference type="SUPFAM" id="SSF56784">
    <property type="entry name" value="HAD-like"/>
    <property type="match status" value="1"/>
</dbReference>
<gene>
    <name evidence="2" type="ORF">D1781_11995</name>
</gene>
<dbReference type="GO" id="GO:0006281">
    <property type="term" value="P:DNA repair"/>
    <property type="evidence" value="ECO:0007669"/>
    <property type="project" value="TreeGrafter"/>
</dbReference>
<proteinExistence type="predicted"/>
<dbReference type="SFLD" id="SFLDG01129">
    <property type="entry name" value="C1.5:_HAD__Beta-PGM__Phosphata"/>
    <property type="match status" value="1"/>
</dbReference>
<evidence type="ECO:0000313" key="2">
    <source>
        <dbReference type="EMBL" id="RIX28919.1"/>
    </source>
</evidence>
<dbReference type="Pfam" id="PF00702">
    <property type="entry name" value="Hydrolase"/>
    <property type="match status" value="1"/>
</dbReference>
<dbReference type="AlphaFoldDB" id="A0A3A1TYN5"/>
<dbReference type="PANTHER" id="PTHR43434:SF1">
    <property type="entry name" value="PHOSPHOGLYCOLATE PHOSPHATASE"/>
    <property type="match status" value="1"/>
</dbReference>
<comment type="caution">
    <text evidence="2">The sequence shown here is derived from an EMBL/GenBank/DDBJ whole genome shotgun (WGS) entry which is preliminary data.</text>
</comment>
<keyword evidence="3" id="KW-1185">Reference proteome</keyword>
<reference evidence="3" key="1">
    <citation type="submission" date="2018-09" db="EMBL/GenBank/DDBJ databases">
        <authorList>
            <person name="Kim I."/>
        </authorList>
    </citation>
    <scope>NUCLEOTIDE SEQUENCE [LARGE SCALE GENOMIC DNA]</scope>
    <source>
        <strain evidence="3">DD4a</strain>
    </source>
</reference>
<dbReference type="PANTHER" id="PTHR43434">
    <property type="entry name" value="PHOSPHOGLYCOLATE PHOSPHATASE"/>
    <property type="match status" value="1"/>
</dbReference>
<keyword evidence="2" id="KW-0378">Hydrolase</keyword>
<dbReference type="OrthoDB" id="9781769at2"/>
<feature type="region of interest" description="Disordered" evidence="1">
    <location>
        <begin position="1"/>
        <end position="26"/>
    </location>
</feature>
<dbReference type="GO" id="GO:0008967">
    <property type="term" value="F:phosphoglycolate phosphatase activity"/>
    <property type="evidence" value="ECO:0007669"/>
    <property type="project" value="TreeGrafter"/>
</dbReference>
<organism evidence="2 3">
    <name type="scientific">Amnibacterium setariae</name>
    <dbReference type="NCBI Taxonomy" id="2306585"/>
    <lineage>
        <taxon>Bacteria</taxon>
        <taxon>Bacillati</taxon>
        <taxon>Actinomycetota</taxon>
        <taxon>Actinomycetes</taxon>
        <taxon>Micrococcales</taxon>
        <taxon>Microbacteriaceae</taxon>
        <taxon>Amnibacterium</taxon>
    </lineage>
</organism>